<evidence type="ECO:0000313" key="2">
    <source>
        <dbReference type="Ensembl" id="ENSRFEP00010010712.1"/>
    </source>
</evidence>
<keyword evidence="1" id="KW-0472">Membrane</keyword>
<keyword evidence="1" id="KW-0812">Transmembrane</keyword>
<organism evidence="2 3">
    <name type="scientific">Rhinolophus ferrumequinum</name>
    <name type="common">Greater horseshoe bat</name>
    <dbReference type="NCBI Taxonomy" id="59479"/>
    <lineage>
        <taxon>Eukaryota</taxon>
        <taxon>Metazoa</taxon>
        <taxon>Chordata</taxon>
        <taxon>Craniata</taxon>
        <taxon>Vertebrata</taxon>
        <taxon>Euteleostomi</taxon>
        <taxon>Mammalia</taxon>
        <taxon>Eutheria</taxon>
        <taxon>Laurasiatheria</taxon>
        <taxon>Chiroptera</taxon>
        <taxon>Yinpterochiroptera</taxon>
        <taxon>Rhinolophoidea</taxon>
        <taxon>Rhinolophidae</taxon>
        <taxon>Rhinolophinae</taxon>
        <taxon>Rhinolophus</taxon>
    </lineage>
</organism>
<reference evidence="2" key="5">
    <citation type="submission" date="2025-09" db="UniProtKB">
        <authorList>
            <consortium name="Ensembl"/>
        </authorList>
    </citation>
    <scope>IDENTIFICATION</scope>
</reference>
<reference evidence="2 3" key="2">
    <citation type="journal article" date="2018" name="Annu Rev Anim Biosci">
        <title>Bat Biology, Genomes, and the Bat1K Project: To Generate Chromosome-Level Genomes for All Living Bat Species.</title>
        <authorList>
            <person name="Teeling E.C."/>
            <person name="Vernes S.C."/>
            <person name="Davalos L.M."/>
            <person name="Ray D.A."/>
            <person name="Gilbert M.T.P."/>
            <person name="Myers E."/>
        </authorList>
    </citation>
    <scope>NUCLEOTIDE SEQUENCE</scope>
</reference>
<protein>
    <submittedName>
        <fullName evidence="2">Uncharacterized protein</fullName>
    </submittedName>
</protein>
<dbReference type="Ensembl" id="ENSRFET00010011717.1">
    <property type="protein sequence ID" value="ENSRFEP00010010712.1"/>
    <property type="gene ID" value="ENSRFEG00010007262.1"/>
</dbReference>
<evidence type="ECO:0000313" key="3">
    <source>
        <dbReference type="Proteomes" id="UP000472240"/>
    </source>
</evidence>
<accession>A0A671EJS9</accession>
<name>A0A671EJS9_RHIFE</name>
<keyword evidence="3" id="KW-1185">Reference proteome</keyword>
<sequence length="77" mass="8938">NILVHIFCCLCYFDVFMFVHVLYLLSCWVMCGYVFLFVEYLFPHLLVTESLFIVGNPFIPCGLGEYMTRSGLPDHCS</sequence>
<evidence type="ECO:0000256" key="1">
    <source>
        <dbReference type="SAM" id="Phobius"/>
    </source>
</evidence>
<dbReference type="Proteomes" id="UP000472240">
    <property type="component" value="Chromosome 19"/>
</dbReference>
<dbReference type="InParanoid" id="A0A671EJS9"/>
<dbReference type="AlphaFoldDB" id="A0A671EJS9"/>
<keyword evidence="1" id="KW-1133">Transmembrane helix</keyword>
<proteinExistence type="predicted"/>
<reference evidence="2" key="4">
    <citation type="submission" date="2025-08" db="UniProtKB">
        <authorList>
            <consortium name="Ensembl"/>
        </authorList>
    </citation>
    <scope>IDENTIFICATION</scope>
</reference>
<reference evidence="2 3" key="1">
    <citation type="journal article" date="2015" name="Annu Rev Anim Biosci">
        <title>The Genome 10K Project: a way forward.</title>
        <authorList>
            <person name="Koepfli K.P."/>
            <person name="Paten B."/>
            <person name="O'Brien S.J."/>
            <person name="Koepfli K.P."/>
            <person name="Paten B."/>
            <person name="Antunes A."/>
            <person name="Belov K."/>
            <person name="Bustamante C."/>
            <person name="Castoe T.A."/>
            <person name="Clawson H."/>
            <person name="Crawford A.J."/>
            <person name="Diekhans M."/>
            <person name="Distel D."/>
            <person name="Durbin R."/>
            <person name="Earl D."/>
            <person name="Fujita M.K."/>
            <person name="Gamble T."/>
            <person name="Georges A."/>
            <person name="Gemmell N."/>
            <person name="Gilbert M.T."/>
            <person name="Graves J.M."/>
            <person name="Green R.E."/>
            <person name="Hickey G."/>
            <person name="Jarvis E.D."/>
            <person name="Johnson W."/>
            <person name="Komissarov A."/>
            <person name="Korf I."/>
            <person name="Kuhn R."/>
            <person name="Larkin D.M."/>
            <person name="Lewin H."/>
            <person name="Lopez J.V."/>
            <person name="Ma J."/>
            <person name="Marques-Bonet T."/>
            <person name="Miller W."/>
            <person name="Murphy R."/>
            <person name="Pevzner P."/>
            <person name="Shapiro B."/>
            <person name="Steiner C."/>
            <person name="Tamazian G."/>
            <person name="Venkatesh B."/>
            <person name="Wang J."/>
            <person name="Wayne R."/>
            <person name="Wiley E."/>
            <person name="Yang H."/>
            <person name="Zhang G."/>
            <person name="Haussler D."/>
            <person name="Ryder O."/>
            <person name="O'Brien S.J."/>
        </authorList>
    </citation>
    <scope>NUCLEOTIDE SEQUENCE</scope>
</reference>
<feature type="transmembrane region" description="Helical" evidence="1">
    <location>
        <begin position="22"/>
        <end position="42"/>
    </location>
</feature>
<reference evidence="3" key="3">
    <citation type="submission" date="2018-12" db="EMBL/GenBank/DDBJ databases">
        <title>G10K-VGP greater horseshoe bat female genome, primary haplotype.</title>
        <authorList>
            <person name="Teeling E."/>
            <person name="Myers G."/>
            <person name="Vernes S."/>
            <person name="Pippel M."/>
            <person name="Winkler S."/>
            <person name="Fedrigo O."/>
            <person name="Rhie A."/>
            <person name="Koren S."/>
            <person name="Phillippy A."/>
            <person name="Lewin H."/>
            <person name="Damas J."/>
            <person name="Howe K."/>
            <person name="Mountcastle J."/>
            <person name="Jarvis E.D."/>
        </authorList>
    </citation>
    <scope>NUCLEOTIDE SEQUENCE [LARGE SCALE GENOMIC DNA]</scope>
</reference>